<keyword evidence="1" id="KW-0472">Membrane</keyword>
<organism evidence="2 3">
    <name type="scientific">Paraclostridium tenue</name>
    <dbReference type="NCBI Taxonomy" id="1737"/>
    <lineage>
        <taxon>Bacteria</taxon>
        <taxon>Bacillati</taxon>
        <taxon>Bacillota</taxon>
        <taxon>Clostridia</taxon>
        <taxon>Peptostreptococcales</taxon>
        <taxon>Peptostreptococcaceae</taxon>
        <taxon>Paraclostridium</taxon>
    </lineage>
</organism>
<comment type="caution">
    <text evidence="2">The sequence shown here is derived from an EMBL/GenBank/DDBJ whole genome shotgun (WGS) entry which is preliminary data.</text>
</comment>
<reference evidence="2 3" key="1">
    <citation type="journal article" date="2019" name="Int. J. Syst. Evol. Microbiol.">
        <title>The Global Catalogue of Microorganisms (GCM) 10K type strain sequencing project: providing services to taxonomists for standard genome sequencing and annotation.</title>
        <authorList>
            <consortium name="The Broad Institute Genomics Platform"/>
            <consortium name="The Broad Institute Genome Sequencing Center for Infectious Disease"/>
            <person name="Wu L."/>
            <person name="Ma J."/>
        </authorList>
    </citation>
    <scope>NUCLEOTIDE SEQUENCE [LARGE SCALE GENOMIC DNA]</scope>
    <source>
        <strain evidence="2 3">JCM 6486</strain>
    </source>
</reference>
<gene>
    <name evidence="2" type="ORF">GCM10008917_25110</name>
</gene>
<name>A0ABN1M987_9FIRM</name>
<proteinExistence type="predicted"/>
<evidence type="ECO:0000313" key="3">
    <source>
        <dbReference type="Proteomes" id="UP001400965"/>
    </source>
</evidence>
<evidence type="ECO:0000313" key="2">
    <source>
        <dbReference type="EMBL" id="GAA0865887.1"/>
    </source>
</evidence>
<keyword evidence="1" id="KW-1133">Transmembrane helix</keyword>
<protein>
    <submittedName>
        <fullName evidence="2">Uncharacterized protein</fullName>
    </submittedName>
</protein>
<sequence>MIPAFNVYSATSAGVSIFLSLIYNSSRKIIYNLVKNLSFIYTVNKYTTKYTFCIQKTTYKKHTILITQKIKLSKRILMDLSQLI</sequence>
<evidence type="ECO:0000256" key="1">
    <source>
        <dbReference type="SAM" id="Phobius"/>
    </source>
</evidence>
<dbReference type="EMBL" id="BAAACP010000019">
    <property type="protein sequence ID" value="GAA0865887.1"/>
    <property type="molecule type" value="Genomic_DNA"/>
</dbReference>
<dbReference type="Proteomes" id="UP001400965">
    <property type="component" value="Unassembled WGS sequence"/>
</dbReference>
<accession>A0ABN1M987</accession>
<keyword evidence="1" id="KW-0812">Transmembrane</keyword>
<keyword evidence="3" id="KW-1185">Reference proteome</keyword>
<feature type="transmembrane region" description="Helical" evidence="1">
    <location>
        <begin position="6"/>
        <end position="23"/>
    </location>
</feature>